<protein>
    <recommendedName>
        <fullName evidence="2">Spindle assembly abnormal protein 6 N-terminal domain-containing protein</fullName>
    </recommendedName>
</protein>
<organism evidence="3">
    <name type="scientific">Tetraselmis sp. GSL018</name>
    <dbReference type="NCBI Taxonomy" id="582737"/>
    <lineage>
        <taxon>Eukaryota</taxon>
        <taxon>Viridiplantae</taxon>
        <taxon>Chlorophyta</taxon>
        <taxon>core chlorophytes</taxon>
        <taxon>Chlorodendrophyceae</taxon>
        <taxon>Chlorodendrales</taxon>
        <taxon>Chlorodendraceae</taxon>
        <taxon>Tetraselmis</taxon>
    </lineage>
</organism>
<dbReference type="PANTHER" id="PTHR34230">
    <property type="entry name" value="ASSEMBLY ABNORMAL PROTEIN 6, PUTATIVE-RELATED"/>
    <property type="match status" value="1"/>
</dbReference>
<dbReference type="PANTHER" id="PTHR34230:SF2">
    <property type="entry name" value="SPINDLE ASSEMBLY ABNORMAL PROTEIN 6 N-TERMINAL DOMAIN-CONTAINING PROTEIN"/>
    <property type="match status" value="1"/>
</dbReference>
<dbReference type="Pfam" id="PF16531">
    <property type="entry name" value="SAS-6_N"/>
    <property type="match status" value="1"/>
</dbReference>
<proteinExistence type="predicted"/>
<evidence type="ECO:0000313" key="3">
    <source>
        <dbReference type="EMBL" id="JAC76177.1"/>
    </source>
</evidence>
<dbReference type="InterPro" id="IPR032396">
    <property type="entry name" value="SAS-6_N"/>
</dbReference>
<name>A0A061RTL0_9CHLO</name>
<evidence type="ECO:0000256" key="1">
    <source>
        <dbReference type="SAM" id="MobiDB-lite"/>
    </source>
</evidence>
<dbReference type="InterPro" id="IPR038558">
    <property type="entry name" value="SAS-6_N_sf"/>
</dbReference>
<sequence>MGSTSSPKPFPVSRESVDSALAQHLDFATLDDLDPSLADGFYVHYEREVPFELRSSEGSDLPSEVGALEAIRVKVLLLGDQGNPSALRVELSSESNLFFHYTHQMSPASFRELQEGQKLMVDFAEYPAVLLRMLNHCIKEPHSYLAVFVMHRNGDARLDFIQNMEYKFVELLSCRFIASPEEVVRQQITYRYNAVKSRLALMQARLADVNALVKVKNPSLLMQLQRTPPRMGTPGTQRTQGRTGGFGG</sequence>
<dbReference type="EMBL" id="GBEZ01009408">
    <property type="protein sequence ID" value="JAC76177.1"/>
    <property type="molecule type" value="Transcribed_RNA"/>
</dbReference>
<gene>
    <name evidence="3" type="ORF">TSPGSL018_20916</name>
</gene>
<dbReference type="AlphaFoldDB" id="A0A061RTL0"/>
<feature type="compositionally biased region" description="Low complexity" evidence="1">
    <location>
        <begin position="232"/>
        <end position="241"/>
    </location>
</feature>
<evidence type="ECO:0000259" key="2">
    <source>
        <dbReference type="Pfam" id="PF16531"/>
    </source>
</evidence>
<feature type="domain" description="Spindle assembly abnormal protein 6 N-terminal" evidence="2">
    <location>
        <begin position="44"/>
        <end position="176"/>
    </location>
</feature>
<reference evidence="3" key="1">
    <citation type="submission" date="2014-05" db="EMBL/GenBank/DDBJ databases">
        <title>The transcriptome of the halophilic microalga Tetraselmis sp. GSL018 isolated from the Great Salt Lake, Utah.</title>
        <authorList>
            <person name="Jinkerson R.E."/>
            <person name="D'Adamo S."/>
            <person name="Posewitz M.C."/>
        </authorList>
    </citation>
    <scope>NUCLEOTIDE SEQUENCE</scope>
    <source>
        <strain evidence="3">GSL018</strain>
    </source>
</reference>
<dbReference type="CDD" id="cd10142">
    <property type="entry name" value="HD_SAS6_N"/>
    <property type="match status" value="1"/>
</dbReference>
<dbReference type="Gene3D" id="2.170.210.20">
    <property type="entry name" value="Spindle assembly abnormal protein 6, N-terminal domain"/>
    <property type="match status" value="1"/>
</dbReference>
<accession>A0A061RTL0</accession>
<feature type="region of interest" description="Disordered" evidence="1">
    <location>
        <begin position="225"/>
        <end position="248"/>
    </location>
</feature>